<reference evidence="5" key="1">
    <citation type="submission" date="2019-10" db="EMBL/GenBank/DDBJ databases">
        <authorList>
            <consortium name="DOE Joint Genome Institute"/>
            <person name="Kuo A."/>
            <person name="Miyauchi S."/>
            <person name="Kiss E."/>
            <person name="Drula E."/>
            <person name="Kohler A."/>
            <person name="Sanchez-Garcia M."/>
            <person name="Andreopoulos B."/>
            <person name="Barry K.W."/>
            <person name="Bonito G."/>
            <person name="Buee M."/>
            <person name="Carver A."/>
            <person name="Chen C."/>
            <person name="Cichocki N."/>
            <person name="Clum A."/>
            <person name="Culley D."/>
            <person name="Crous P.W."/>
            <person name="Fauchery L."/>
            <person name="Girlanda M."/>
            <person name="Hayes R."/>
            <person name="Keri Z."/>
            <person name="LaButti K."/>
            <person name="Lipzen A."/>
            <person name="Lombard V."/>
            <person name="Magnuson J."/>
            <person name="Maillard F."/>
            <person name="Morin E."/>
            <person name="Murat C."/>
            <person name="Nolan M."/>
            <person name="Ohm R."/>
            <person name="Pangilinan J."/>
            <person name="Pereira M."/>
            <person name="Perotto S."/>
            <person name="Peter M."/>
            <person name="Riley R."/>
            <person name="Sitrit Y."/>
            <person name="Stielow B."/>
            <person name="Szollosi G."/>
            <person name="Zifcakova L."/>
            <person name="Stursova M."/>
            <person name="Spatafora J.W."/>
            <person name="Tedersoo L."/>
            <person name="Vaario L.-M."/>
            <person name="Yamada A."/>
            <person name="Yan M."/>
            <person name="Wang P."/>
            <person name="Xu J."/>
            <person name="Bruns T."/>
            <person name="Baldrian P."/>
            <person name="Vilgalys R."/>
            <person name="Henrissat B."/>
            <person name="Grigoriev I.V."/>
            <person name="Hibbett D."/>
            <person name="Nagy L.G."/>
            <person name="Martin F.M."/>
        </authorList>
    </citation>
    <scope>NUCLEOTIDE SEQUENCE</scope>
    <source>
        <strain evidence="5">Prilba</strain>
    </source>
</reference>
<keyword evidence="6" id="KW-1185">Reference proteome</keyword>
<accession>A0A9P5TCB1</accession>
<keyword evidence="3" id="KW-0175">Coiled coil</keyword>
<dbReference type="OrthoDB" id="205166at2759"/>
<feature type="compositionally biased region" description="Acidic residues" evidence="4">
    <location>
        <begin position="338"/>
        <end position="356"/>
    </location>
</feature>
<name>A0A9P5TCB1_9AGAM</name>
<evidence type="ECO:0000256" key="1">
    <source>
        <dbReference type="ARBA" id="ARBA00004123"/>
    </source>
</evidence>
<keyword evidence="2" id="KW-0539">Nucleus</keyword>
<comment type="caution">
    <text evidence="5">The sequence shown here is derived from an EMBL/GenBank/DDBJ whole genome shotgun (WGS) entry which is preliminary data.</text>
</comment>
<feature type="compositionally biased region" description="Acidic residues" evidence="4">
    <location>
        <begin position="311"/>
        <end position="320"/>
    </location>
</feature>
<evidence type="ECO:0000313" key="5">
    <source>
        <dbReference type="EMBL" id="KAF8484830.1"/>
    </source>
</evidence>
<reference evidence="5" key="2">
    <citation type="journal article" date="2020" name="Nat. Commun.">
        <title>Large-scale genome sequencing of mycorrhizal fungi provides insights into the early evolution of symbiotic traits.</title>
        <authorList>
            <person name="Miyauchi S."/>
            <person name="Kiss E."/>
            <person name="Kuo A."/>
            <person name="Drula E."/>
            <person name="Kohler A."/>
            <person name="Sanchez-Garcia M."/>
            <person name="Morin E."/>
            <person name="Andreopoulos B."/>
            <person name="Barry K.W."/>
            <person name="Bonito G."/>
            <person name="Buee M."/>
            <person name="Carver A."/>
            <person name="Chen C."/>
            <person name="Cichocki N."/>
            <person name="Clum A."/>
            <person name="Culley D."/>
            <person name="Crous P.W."/>
            <person name="Fauchery L."/>
            <person name="Girlanda M."/>
            <person name="Hayes R.D."/>
            <person name="Keri Z."/>
            <person name="LaButti K."/>
            <person name="Lipzen A."/>
            <person name="Lombard V."/>
            <person name="Magnuson J."/>
            <person name="Maillard F."/>
            <person name="Murat C."/>
            <person name="Nolan M."/>
            <person name="Ohm R.A."/>
            <person name="Pangilinan J."/>
            <person name="Pereira M.F."/>
            <person name="Perotto S."/>
            <person name="Peter M."/>
            <person name="Pfister S."/>
            <person name="Riley R."/>
            <person name="Sitrit Y."/>
            <person name="Stielow J.B."/>
            <person name="Szollosi G."/>
            <person name="Zifcakova L."/>
            <person name="Stursova M."/>
            <person name="Spatafora J.W."/>
            <person name="Tedersoo L."/>
            <person name="Vaario L.M."/>
            <person name="Yamada A."/>
            <person name="Yan M."/>
            <person name="Wang P."/>
            <person name="Xu J."/>
            <person name="Bruns T."/>
            <person name="Baldrian P."/>
            <person name="Vilgalys R."/>
            <person name="Dunand C."/>
            <person name="Henrissat B."/>
            <person name="Grigoriev I.V."/>
            <person name="Hibbett D."/>
            <person name="Nagy L.G."/>
            <person name="Martin F.M."/>
        </authorList>
    </citation>
    <scope>NUCLEOTIDE SEQUENCE</scope>
    <source>
        <strain evidence="5">Prilba</strain>
    </source>
</reference>
<evidence type="ECO:0000256" key="2">
    <source>
        <dbReference type="ARBA" id="ARBA00023242"/>
    </source>
</evidence>
<dbReference type="GO" id="GO:0000445">
    <property type="term" value="C:THO complex part of transcription export complex"/>
    <property type="evidence" value="ECO:0007669"/>
    <property type="project" value="InterPro"/>
</dbReference>
<dbReference type="GO" id="GO:0006397">
    <property type="term" value="P:mRNA processing"/>
    <property type="evidence" value="ECO:0007669"/>
    <property type="project" value="InterPro"/>
</dbReference>
<feature type="compositionally biased region" description="Acidic residues" evidence="4">
    <location>
        <begin position="233"/>
        <end position="247"/>
    </location>
</feature>
<organism evidence="5 6">
    <name type="scientific">Russula ochroleuca</name>
    <dbReference type="NCBI Taxonomy" id="152965"/>
    <lineage>
        <taxon>Eukaryota</taxon>
        <taxon>Fungi</taxon>
        <taxon>Dikarya</taxon>
        <taxon>Basidiomycota</taxon>
        <taxon>Agaricomycotina</taxon>
        <taxon>Agaricomycetes</taxon>
        <taxon>Russulales</taxon>
        <taxon>Russulaceae</taxon>
        <taxon>Russula</taxon>
    </lineage>
</organism>
<evidence type="ECO:0000256" key="3">
    <source>
        <dbReference type="SAM" id="Coils"/>
    </source>
</evidence>
<gene>
    <name evidence="5" type="ORF">DFH94DRAFT_689209</name>
</gene>
<protein>
    <submittedName>
        <fullName evidence="5">Tho complex subunit 7-domain-containing protein</fullName>
    </submittedName>
</protein>
<comment type="subcellular location">
    <subcellularLocation>
        <location evidence="1">Nucleus</location>
    </subcellularLocation>
</comment>
<evidence type="ECO:0000313" key="6">
    <source>
        <dbReference type="Proteomes" id="UP000759537"/>
    </source>
</evidence>
<dbReference type="AlphaFoldDB" id="A0A9P5TCB1"/>
<sequence>MVSNIPPLPPDDEDAIIHSRITNDERALRRVVKKFSNYATVAYSQVDSQGSDQSSTTAVEDAREAFLVELSSFSLQLKKAVMVCEAEARQVEEYYREKQRIEDEHGSLKGQIEQLKTFLEHAQVERKRKIEYDSFADKINTLPSRSELERSIQLLENDMAAIRADQEAQSRHLQTQRASLVSIITDLGSLRLMTKDTEAEPSHPGTPDPDAATSEADASRSSPAVVAVNGESDREEGEEAEEGETEEGEKRQEDGQSSDDVPLSTALNPRARTNPLSRNSAPVVQRLTPLHFNPTGSAPPSIVINDLPSNSDDDIEMGELAEEREPLRGKKKLRREELEEGEASDESSELSDPPDD</sequence>
<feature type="region of interest" description="Disordered" evidence="4">
    <location>
        <begin position="197"/>
        <end position="356"/>
    </location>
</feature>
<feature type="coiled-coil region" evidence="3">
    <location>
        <begin position="84"/>
        <end position="111"/>
    </location>
</feature>
<evidence type="ECO:0000256" key="4">
    <source>
        <dbReference type="SAM" id="MobiDB-lite"/>
    </source>
</evidence>
<dbReference type="Pfam" id="PF05615">
    <property type="entry name" value="THOC7"/>
    <property type="match status" value="1"/>
</dbReference>
<dbReference type="EMBL" id="WHVB01000003">
    <property type="protein sequence ID" value="KAF8484830.1"/>
    <property type="molecule type" value="Genomic_DNA"/>
</dbReference>
<dbReference type="InterPro" id="IPR008501">
    <property type="entry name" value="THOC7/Mft1"/>
</dbReference>
<dbReference type="Proteomes" id="UP000759537">
    <property type="component" value="Unassembled WGS sequence"/>
</dbReference>
<proteinExistence type="predicted"/>